<dbReference type="Gene3D" id="3.20.20.150">
    <property type="entry name" value="Divalent-metal-dependent TIM barrel enzymes"/>
    <property type="match status" value="1"/>
</dbReference>
<reference evidence="4" key="1">
    <citation type="submission" date="2016-10" db="EMBL/GenBank/DDBJ databases">
        <authorList>
            <person name="Varghese N."/>
            <person name="Submissions S."/>
        </authorList>
    </citation>
    <scope>NUCLEOTIDE SEQUENCE [LARGE SCALE GENOMIC DNA]</scope>
    <source>
        <strain evidence="4">DSM 16089</strain>
    </source>
</reference>
<organism evidence="3 4">
    <name type="scientific">Microbacterium hydrocarbonoxydans</name>
    <dbReference type="NCBI Taxonomy" id="273678"/>
    <lineage>
        <taxon>Bacteria</taxon>
        <taxon>Bacillati</taxon>
        <taxon>Actinomycetota</taxon>
        <taxon>Actinomycetes</taxon>
        <taxon>Micrococcales</taxon>
        <taxon>Microbacteriaceae</taxon>
        <taxon>Microbacterium</taxon>
    </lineage>
</organism>
<evidence type="ECO:0000259" key="2">
    <source>
        <dbReference type="Pfam" id="PF01261"/>
    </source>
</evidence>
<sequence>MTSTAPLIDRVTGSNFAYQHLPLERCLDDMADLGRDRLELWGIAPHAPVAWLTDAEARAIRDAAAHRGLQIACFTPEQVMYPVNIASPDDRLRASSIAMFRRAAEIAVELGAGMLFLTSGRGSEDEPRGAGWARSVDALGEISTHAAGLGLECVLEPLQRVESNLVVTAADAARMLTDVGASRLGVALDTVAAAAAGDAVDDYFRLLGERVRHVHLIDGTPTGHLAWGDGELPLTGIVDALDRASYRGLATIELFGDGHYALDPHPVLARSMDAIAEACRRPAP</sequence>
<dbReference type="AlphaFoldDB" id="A0A1H4P688"/>
<dbReference type="SUPFAM" id="SSF51658">
    <property type="entry name" value="Xylose isomerase-like"/>
    <property type="match status" value="1"/>
</dbReference>
<dbReference type="Proteomes" id="UP000183750">
    <property type="component" value="Unassembled WGS sequence"/>
</dbReference>
<gene>
    <name evidence="3" type="ORF">SAMN04489807_2690</name>
</gene>
<dbReference type="RefSeq" id="WP_060927343.1">
    <property type="nucleotide sequence ID" value="NZ_FNSQ01000005.1"/>
</dbReference>
<feature type="domain" description="Xylose isomerase-like TIM barrel" evidence="2">
    <location>
        <begin position="28"/>
        <end position="276"/>
    </location>
</feature>
<proteinExistence type="predicted"/>
<dbReference type="InterPro" id="IPR050312">
    <property type="entry name" value="IolE/XylAMocC-like"/>
</dbReference>
<dbReference type="InterPro" id="IPR013022">
    <property type="entry name" value="Xyl_isomerase-like_TIM-brl"/>
</dbReference>
<dbReference type="Pfam" id="PF01261">
    <property type="entry name" value="AP_endonuc_2"/>
    <property type="match status" value="1"/>
</dbReference>
<dbReference type="EMBL" id="FNSQ01000005">
    <property type="protein sequence ID" value="SEC02957.1"/>
    <property type="molecule type" value="Genomic_DNA"/>
</dbReference>
<keyword evidence="4" id="KW-1185">Reference proteome</keyword>
<accession>A0A1H4P688</accession>
<dbReference type="InterPro" id="IPR036237">
    <property type="entry name" value="Xyl_isomerase-like_sf"/>
</dbReference>
<evidence type="ECO:0000256" key="1">
    <source>
        <dbReference type="ARBA" id="ARBA00023277"/>
    </source>
</evidence>
<evidence type="ECO:0000313" key="3">
    <source>
        <dbReference type="EMBL" id="SEC02957.1"/>
    </source>
</evidence>
<keyword evidence="1" id="KW-0119">Carbohydrate metabolism</keyword>
<dbReference type="PANTHER" id="PTHR12110">
    <property type="entry name" value="HYDROXYPYRUVATE ISOMERASE"/>
    <property type="match status" value="1"/>
</dbReference>
<evidence type="ECO:0000313" key="4">
    <source>
        <dbReference type="Proteomes" id="UP000183750"/>
    </source>
</evidence>
<name>A0A1H4P688_9MICO</name>
<protein>
    <submittedName>
        <fullName evidence="3">Protein FrlC</fullName>
    </submittedName>
</protein>